<organism evidence="1 2">
    <name type="scientific">Panagrolaimus sp. PS1159</name>
    <dbReference type="NCBI Taxonomy" id="55785"/>
    <lineage>
        <taxon>Eukaryota</taxon>
        <taxon>Metazoa</taxon>
        <taxon>Ecdysozoa</taxon>
        <taxon>Nematoda</taxon>
        <taxon>Chromadorea</taxon>
        <taxon>Rhabditida</taxon>
        <taxon>Tylenchina</taxon>
        <taxon>Panagrolaimomorpha</taxon>
        <taxon>Panagrolaimoidea</taxon>
        <taxon>Panagrolaimidae</taxon>
        <taxon>Panagrolaimus</taxon>
    </lineage>
</organism>
<accession>A0AC35GDI0</accession>
<name>A0AC35GDI0_9BILA</name>
<dbReference type="Proteomes" id="UP000887580">
    <property type="component" value="Unplaced"/>
</dbReference>
<evidence type="ECO:0000313" key="1">
    <source>
        <dbReference type="Proteomes" id="UP000887580"/>
    </source>
</evidence>
<sequence length="539" mass="61150">MRQKPCDIYLHNPFEFQRQQNDKIPEPEVSQFKASQQLLNESDPTNLLNAQALNLPNGTLIVTRSKKKFTIIDTLQKSINRAVYVSSLPNIEGKFVIKAEPPNSSNGISTGLKMEKAVAAALQCATPMESERFAEFIDYGESKILNFVVWKRLGPSLDELHQMYNQKFSLATSTRINVQTLRAISKLHNLKFIHRNIQPSHFVVGEHAKRVVYLISFTLCRQFSVTPTGLDLKRLAPSIQMTKKRSLPGFKFSYPIFAKSRSSRSSSPRSPSSLASSVSAPSVNSDSNIKDDDPKTISREASPTQKYFAPRFWYTSDSGSSLSRLDDIESWLFMSLHFISPETIPWSKIPIQMLTDIFDIKRDFFFHAFSDEMFFKEKCAIPKDYCRFIDEINSTIANSTPNYEKLILLATKISQSCCPNSNSPYDWEEIPAPLLSDYGEFRVPVPSSAINPNASTYSIKKSKSLGIEDPEMDRLVENWQGNFRKLILAGVPRAEAYKRVIGIQHPPELATGHWKPIKPKKKKKKSKTVETTDETQDQL</sequence>
<protein>
    <submittedName>
        <fullName evidence="2">Protein kinase domain-containing protein</fullName>
    </submittedName>
</protein>
<proteinExistence type="predicted"/>
<dbReference type="WBParaSite" id="PS1159_v2.g4014.t1">
    <property type="protein sequence ID" value="PS1159_v2.g4014.t1"/>
    <property type="gene ID" value="PS1159_v2.g4014"/>
</dbReference>
<evidence type="ECO:0000313" key="2">
    <source>
        <dbReference type="WBParaSite" id="PS1159_v2.g4014.t1"/>
    </source>
</evidence>
<reference evidence="2" key="1">
    <citation type="submission" date="2022-11" db="UniProtKB">
        <authorList>
            <consortium name="WormBaseParasite"/>
        </authorList>
    </citation>
    <scope>IDENTIFICATION</scope>
</reference>